<reference evidence="2 3" key="1">
    <citation type="submission" date="2020-04" db="EMBL/GenBank/DDBJ databases">
        <title>Whole-genome sequencing of Vibrio spp. from China reveals different genetic environments of blaCTX-M-14 among diverse lineages.</title>
        <authorList>
            <person name="Zheng Z."/>
            <person name="Ye L."/>
            <person name="Chen S."/>
        </authorList>
    </citation>
    <scope>NUCLEOTIDE SEQUENCE [LARGE SCALE GENOMIC DNA]</scope>
    <source>
        <strain evidence="2 3">Vb0551</strain>
    </source>
</reference>
<evidence type="ECO:0000259" key="1">
    <source>
        <dbReference type="Pfam" id="PF12262"/>
    </source>
</evidence>
<feature type="non-terminal residue" evidence="2">
    <location>
        <position position="1"/>
    </location>
</feature>
<accession>A0A7Y0SDZ7</accession>
<feature type="non-terminal residue" evidence="2">
    <location>
        <position position="91"/>
    </location>
</feature>
<dbReference type="AlphaFoldDB" id="A0A7Y0SDZ7"/>
<dbReference type="InterPro" id="IPR025920">
    <property type="entry name" value="Lipase_bact_N"/>
</dbReference>
<protein>
    <submittedName>
        <fullName evidence="2">Lipase</fullName>
    </submittedName>
</protein>
<proteinExistence type="predicted"/>
<feature type="domain" description="Bacterial virulence factor lipase N-terminal" evidence="1">
    <location>
        <begin position="1"/>
        <end position="91"/>
    </location>
</feature>
<evidence type="ECO:0000313" key="2">
    <source>
        <dbReference type="EMBL" id="NMU81755.1"/>
    </source>
</evidence>
<dbReference type="Pfam" id="PF12262">
    <property type="entry name" value="Lipase_bact_N"/>
    <property type="match status" value="1"/>
</dbReference>
<evidence type="ECO:0000313" key="3">
    <source>
        <dbReference type="Proteomes" id="UP000518904"/>
    </source>
</evidence>
<sequence>LDESSEYIFAVTQDVTDVNGEPIGTSASYATVKSKEIVYETGDLASVQAVTQAVEGIFGLAQVDPNDIVYSSWFSTQSVGDTLAAVKGVTA</sequence>
<organism evidence="2 3">
    <name type="scientific">Vibrio parahaemolyticus</name>
    <dbReference type="NCBI Taxonomy" id="670"/>
    <lineage>
        <taxon>Bacteria</taxon>
        <taxon>Pseudomonadati</taxon>
        <taxon>Pseudomonadota</taxon>
        <taxon>Gammaproteobacteria</taxon>
        <taxon>Vibrionales</taxon>
        <taxon>Vibrionaceae</taxon>
        <taxon>Vibrio</taxon>
    </lineage>
</organism>
<gene>
    <name evidence="2" type="ORF">HKB16_02555</name>
</gene>
<name>A0A7Y0SDZ7_VIBPH</name>
<comment type="caution">
    <text evidence="2">The sequence shown here is derived from an EMBL/GenBank/DDBJ whole genome shotgun (WGS) entry which is preliminary data.</text>
</comment>
<dbReference type="EMBL" id="JABCLB010000322">
    <property type="protein sequence ID" value="NMU81755.1"/>
    <property type="molecule type" value="Genomic_DNA"/>
</dbReference>
<dbReference type="Proteomes" id="UP000518904">
    <property type="component" value="Unassembled WGS sequence"/>
</dbReference>